<name>A0AAV9W077_9PEZI</name>
<accession>A0AAV9W077</accession>
<feature type="region of interest" description="Disordered" evidence="1">
    <location>
        <begin position="250"/>
        <end position="406"/>
    </location>
</feature>
<feature type="compositionally biased region" description="Basic and acidic residues" evidence="1">
    <location>
        <begin position="300"/>
        <end position="311"/>
    </location>
</feature>
<feature type="compositionally biased region" description="Polar residues" evidence="1">
    <location>
        <begin position="173"/>
        <end position="197"/>
    </location>
</feature>
<feature type="compositionally biased region" description="Polar residues" evidence="1">
    <location>
        <begin position="253"/>
        <end position="263"/>
    </location>
</feature>
<evidence type="ECO:0000313" key="3">
    <source>
        <dbReference type="Proteomes" id="UP001370758"/>
    </source>
</evidence>
<organism evidence="2 3">
    <name type="scientific">Arthrobotrys musiformis</name>
    <dbReference type="NCBI Taxonomy" id="47236"/>
    <lineage>
        <taxon>Eukaryota</taxon>
        <taxon>Fungi</taxon>
        <taxon>Dikarya</taxon>
        <taxon>Ascomycota</taxon>
        <taxon>Pezizomycotina</taxon>
        <taxon>Orbiliomycetes</taxon>
        <taxon>Orbiliales</taxon>
        <taxon>Orbiliaceae</taxon>
        <taxon>Arthrobotrys</taxon>
    </lineage>
</organism>
<sequence>MSTSDTTGTTLDHEPTAAAAVTMANLSPVPSKPLLLKGETKLSQSSLSILDQITIRSVWMSTARRIHIPSNLAKARVWIAHMEEVSDGTIGGLLSIRMDNSINLLHEAILRLLRGEPKYLNRIPGIRKEVFSLQAKDIEAAIKRYERAIARAHEESGPSSDRGLDVVLPLSSLGQSHNNEKNGTQTISTNLQSNSRPNMAEAGNRSQVSSAPPQIMAKRALQEPDSDAEFDLRELSTALERPRLRKRTFSYHDVSSSEGSHSNDYVIPKRRGGPGAGKEPVIRSCKANAGIPEEDDEDGDPSKDKDEETPTGKRRRGSPGKARQPKRARITSSVSTITDDDDATTKTRRPGRKKATGSPATRKSLRNIKAAAAKKGKPITPSTTASASDGGAESSQGERLAITPISSIESTEILTESKALQSRAKSHLDSCRKNAKKATTEARLNKLTQEMAEVKEAVKSINSTLEMLLAFCKGEDL</sequence>
<evidence type="ECO:0000313" key="2">
    <source>
        <dbReference type="EMBL" id="KAK6496750.1"/>
    </source>
</evidence>
<feature type="compositionally biased region" description="Basic and acidic residues" evidence="1">
    <location>
        <begin position="426"/>
        <end position="439"/>
    </location>
</feature>
<evidence type="ECO:0000256" key="1">
    <source>
        <dbReference type="SAM" id="MobiDB-lite"/>
    </source>
</evidence>
<comment type="caution">
    <text evidence="2">The sequence shown here is derived from an EMBL/GenBank/DDBJ whole genome shotgun (WGS) entry which is preliminary data.</text>
</comment>
<proteinExistence type="predicted"/>
<dbReference type="EMBL" id="JAVHJL010000010">
    <property type="protein sequence ID" value="KAK6496750.1"/>
    <property type="molecule type" value="Genomic_DNA"/>
</dbReference>
<dbReference type="Proteomes" id="UP001370758">
    <property type="component" value="Unassembled WGS sequence"/>
</dbReference>
<feature type="region of interest" description="Disordered" evidence="1">
    <location>
        <begin position="418"/>
        <end position="439"/>
    </location>
</feature>
<protein>
    <submittedName>
        <fullName evidence="2">Uncharacterized protein</fullName>
    </submittedName>
</protein>
<dbReference type="AlphaFoldDB" id="A0AAV9W077"/>
<keyword evidence="3" id="KW-1185">Reference proteome</keyword>
<reference evidence="2 3" key="1">
    <citation type="submission" date="2023-08" db="EMBL/GenBank/DDBJ databases">
        <authorList>
            <person name="Palmer J.M."/>
        </authorList>
    </citation>
    <scope>NUCLEOTIDE SEQUENCE [LARGE SCALE GENOMIC DNA]</scope>
    <source>
        <strain evidence="2 3">TWF481</strain>
    </source>
</reference>
<feature type="region of interest" description="Disordered" evidence="1">
    <location>
        <begin position="173"/>
        <end position="211"/>
    </location>
</feature>
<feature type="compositionally biased region" description="Basic residues" evidence="1">
    <location>
        <begin position="312"/>
        <end position="329"/>
    </location>
</feature>
<feature type="compositionally biased region" description="Polar residues" evidence="1">
    <location>
        <begin position="380"/>
        <end position="397"/>
    </location>
</feature>
<gene>
    <name evidence="2" type="ORF">TWF481_001738</name>
</gene>
<feature type="compositionally biased region" description="Basic residues" evidence="1">
    <location>
        <begin position="346"/>
        <end position="355"/>
    </location>
</feature>